<sequence length="228" mass="26060">MSPPSGVDSREAWQNSMCWFRTMVLVTTCIAILAVDFQVFPRHFGKTKSYGHSLMDTGTAAFVFLNGLSDYGAYWRTQAGFQTKARSAHISIFCVKMPSIAVILVLGIGRLLYVQFCTSHTNLTEYGVYWNFYITIFCLRVYAASIKRPNNVTVGISLGIFYQCLLTFTRLEAWILREDYGRRFGLLDQNREGLFQMLGYFFLYSLTLCYSRIMSLTLLRKNGHLISG</sequence>
<dbReference type="GO" id="GO:0016020">
    <property type="term" value="C:membrane"/>
    <property type="evidence" value="ECO:0007669"/>
    <property type="project" value="UniProtKB-SubCell"/>
</dbReference>
<evidence type="ECO:0000256" key="4">
    <source>
        <dbReference type="ARBA" id="ARBA00023136"/>
    </source>
</evidence>
<feature type="transmembrane region" description="Helical" evidence="5">
    <location>
        <begin position="93"/>
        <end position="114"/>
    </location>
</feature>
<name>A0A915CYN1_9BILA</name>
<keyword evidence="2 5" id="KW-0812">Transmembrane</keyword>
<feature type="transmembrane region" description="Helical" evidence="5">
    <location>
        <begin position="155"/>
        <end position="177"/>
    </location>
</feature>
<keyword evidence="4 5" id="KW-0472">Membrane</keyword>
<dbReference type="AlphaFoldDB" id="A0A915CYN1"/>
<dbReference type="GO" id="GO:0032216">
    <property type="term" value="F:glucosaminyl-phosphatidylinositol O-acyltransferase activity"/>
    <property type="evidence" value="ECO:0007669"/>
    <property type="project" value="TreeGrafter"/>
</dbReference>
<dbReference type="InterPro" id="IPR009447">
    <property type="entry name" value="PIGW/GWT1"/>
</dbReference>
<feature type="transmembrane region" description="Helical" evidence="5">
    <location>
        <begin position="20"/>
        <end position="40"/>
    </location>
</feature>
<evidence type="ECO:0000256" key="3">
    <source>
        <dbReference type="ARBA" id="ARBA00022989"/>
    </source>
</evidence>
<dbReference type="WBParaSite" id="jg13977">
    <property type="protein sequence ID" value="jg13977"/>
    <property type="gene ID" value="jg13977"/>
</dbReference>
<feature type="transmembrane region" description="Helical" evidence="5">
    <location>
        <begin position="197"/>
        <end position="219"/>
    </location>
</feature>
<reference evidence="7" key="1">
    <citation type="submission" date="2022-11" db="UniProtKB">
        <authorList>
            <consortium name="WormBaseParasite"/>
        </authorList>
    </citation>
    <scope>IDENTIFICATION</scope>
</reference>
<keyword evidence="6" id="KW-1185">Reference proteome</keyword>
<dbReference type="PANTHER" id="PTHR20661">
    <property type="entry name" value="PHOSPHATIDYLINOSITOL-GLYCAN BIOSYNTHESIS CLASS W PROTEIN"/>
    <property type="match status" value="1"/>
</dbReference>
<dbReference type="PANTHER" id="PTHR20661:SF0">
    <property type="entry name" value="PHOSPHATIDYLINOSITOL-GLYCAN BIOSYNTHESIS CLASS W PROTEIN"/>
    <property type="match status" value="1"/>
</dbReference>
<evidence type="ECO:0000313" key="6">
    <source>
        <dbReference type="Proteomes" id="UP000887574"/>
    </source>
</evidence>
<evidence type="ECO:0000256" key="1">
    <source>
        <dbReference type="ARBA" id="ARBA00004141"/>
    </source>
</evidence>
<accession>A0A915CYN1</accession>
<proteinExistence type="predicted"/>
<evidence type="ECO:0000256" key="2">
    <source>
        <dbReference type="ARBA" id="ARBA00022692"/>
    </source>
</evidence>
<dbReference type="Proteomes" id="UP000887574">
    <property type="component" value="Unplaced"/>
</dbReference>
<dbReference type="GO" id="GO:0005783">
    <property type="term" value="C:endoplasmic reticulum"/>
    <property type="evidence" value="ECO:0007669"/>
    <property type="project" value="TreeGrafter"/>
</dbReference>
<comment type="subcellular location">
    <subcellularLocation>
        <location evidence="1">Membrane</location>
        <topology evidence="1">Multi-pass membrane protein</topology>
    </subcellularLocation>
</comment>
<feature type="transmembrane region" description="Helical" evidence="5">
    <location>
        <begin position="126"/>
        <end position="143"/>
    </location>
</feature>
<evidence type="ECO:0000313" key="7">
    <source>
        <dbReference type="WBParaSite" id="jg13977"/>
    </source>
</evidence>
<keyword evidence="3 5" id="KW-1133">Transmembrane helix</keyword>
<organism evidence="6 7">
    <name type="scientific">Ditylenchus dipsaci</name>
    <dbReference type="NCBI Taxonomy" id="166011"/>
    <lineage>
        <taxon>Eukaryota</taxon>
        <taxon>Metazoa</taxon>
        <taxon>Ecdysozoa</taxon>
        <taxon>Nematoda</taxon>
        <taxon>Chromadorea</taxon>
        <taxon>Rhabditida</taxon>
        <taxon>Tylenchina</taxon>
        <taxon>Tylenchomorpha</taxon>
        <taxon>Sphaerularioidea</taxon>
        <taxon>Anguinidae</taxon>
        <taxon>Anguininae</taxon>
        <taxon>Ditylenchus</taxon>
    </lineage>
</organism>
<dbReference type="Pfam" id="PF06423">
    <property type="entry name" value="GWT1"/>
    <property type="match status" value="1"/>
</dbReference>
<dbReference type="GO" id="GO:0006506">
    <property type="term" value="P:GPI anchor biosynthetic process"/>
    <property type="evidence" value="ECO:0007669"/>
    <property type="project" value="InterPro"/>
</dbReference>
<protein>
    <submittedName>
        <fullName evidence="7">Uncharacterized protein</fullName>
    </submittedName>
</protein>
<evidence type="ECO:0000256" key="5">
    <source>
        <dbReference type="SAM" id="Phobius"/>
    </source>
</evidence>
<dbReference type="GO" id="GO:0072659">
    <property type="term" value="P:protein localization to plasma membrane"/>
    <property type="evidence" value="ECO:0007669"/>
    <property type="project" value="TreeGrafter"/>
</dbReference>